<accession>A0A537KXX1</accession>
<sequence length="207" mass="22476">MRTLLVGITVLLVTAAALALPARAEDRESSLLGRMTVDGVIASVDSGSSTFLLRVLRPDRVRRSGLDYLPVWVQHGTRIDDYDDWFARSALRGIHRGDRVTVEGFRLDDGRLLALAIDVKDRAFFPPPVVVNEIIFRGIVVARRPNLIVILEAGGGTRIILISATTRFRGLRASTALQANDSVVIVGQPNADGTVGAREVQVIGVSR</sequence>
<evidence type="ECO:0000313" key="2">
    <source>
        <dbReference type="EMBL" id="TMJ00590.1"/>
    </source>
</evidence>
<name>A0A537KXX1_9BACT</name>
<proteinExistence type="predicted"/>
<organism evidence="2 3">
    <name type="scientific">Candidatus Segetimicrobium genomatis</name>
    <dbReference type="NCBI Taxonomy" id="2569760"/>
    <lineage>
        <taxon>Bacteria</taxon>
        <taxon>Bacillati</taxon>
        <taxon>Candidatus Sysuimicrobiota</taxon>
        <taxon>Candidatus Sysuimicrobiia</taxon>
        <taxon>Candidatus Sysuimicrobiales</taxon>
        <taxon>Candidatus Segetimicrobiaceae</taxon>
        <taxon>Candidatus Segetimicrobium</taxon>
    </lineage>
</organism>
<dbReference type="EMBL" id="VBAL01000113">
    <property type="protein sequence ID" value="TMJ00590.1"/>
    <property type="molecule type" value="Genomic_DNA"/>
</dbReference>
<dbReference type="Pfam" id="PF18914">
    <property type="entry name" value="DUF5666"/>
    <property type="match status" value="2"/>
</dbReference>
<dbReference type="AlphaFoldDB" id="A0A537KXX1"/>
<gene>
    <name evidence="2" type="ORF">E6H01_09225</name>
</gene>
<dbReference type="Proteomes" id="UP000319353">
    <property type="component" value="Unassembled WGS sequence"/>
</dbReference>
<dbReference type="InterPro" id="IPR043724">
    <property type="entry name" value="DUF5666"/>
</dbReference>
<protein>
    <recommendedName>
        <fullName evidence="1">DUF5666 domain-containing protein</fullName>
    </recommendedName>
</protein>
<feature type="domain" description="DUF5666" evidence="1">
    <location>
        <begin position="39"/>
        <end position="117"/>
    </location>
</feature>
<evidence type="ECO:0000313" key="3">
    <source>
        <dbReference type="Proteomes" id="UP000319353"/>
    </source>
</evidence>
<comment type="caution">
    <text evidence="2">The sequence shown here is derived from an EMBL/GenBank/DDBJ whole genome shotgun (WGS) entry which is preliminary data.</text>
</comment>
<reference evidence="2 3" key="1">
    <citation type="journal article" date="2019" name="Nat. Microbiol.">
        <title>Mediterranean grassland soil C-N compound turnover is dependent on rainfall and depth, and is mediated by genomically divergent microorganisms.</title>
        <authorList>
            <person name="Diamond S."/>
            <person name="Andeer P.F."/>
            <person name="Li Z."/>
            <person name="Crits-Christoph A."/>
            <person name="Burstein D."/>
            <person name="Anantharaman K."/>
            <person name="Lane K.R."/>
            <person name="Thomas B.C."/>
            <person name="Pan C."/>
            <person name="Northen T.R."/>
            <person name="Banfield J.F."/>
        </authorList>
    </citation>
    <scope>NUCLEOTIDE SEQUENCE [LARGE SCALE GENOMIC DNA]</scope>
    <source>
        <strain evidence="2">NP_4</strain>
    </source>
</reference>
<feature type="domain" description="DUF5666" evidence="1">
    <location>
        <begin position="158"/>
        <end position="200"/>
    </location>
</feature>
<evidence type="ECO:0000259" key="1">
    <source>
        <dbReference type="Pfam" id="PF18914"/>
    </source>
</evidence>